<dbReference type="Proteomes" id="UP000219182">
    <property type="component" value="Unassembled WGS sequence"/>
</dbReference>
<evidence type="ECO:0000256" key="3">
    <source>
        <dbReference type="ARBA" id="ARBA00022989"/>
    </source>
</evidence>
<evidence type="ECO:0000313" key="7">
    <source>
        <dbReference type="Proteomes" id="UP000219182"/>
    </source>
</evidence>
<keyword evidence="7" id="KW-1185">Reference proteome</keyword>
<dbReference type="GO" id="GO:0016020">
    <property type="term" value="C:membrane"/>
    <property type="evidence" value="ECO:0007669"/>
    <property type="project" value="UniProtKB-SubCell"/>
</dbReference>
<evidence type="ECO:0000256" key="2">
    <source>
        <dbReference type="ARBA" id="ARBA00022692"/>
    </source>
</evidence>
<name>A0A2A6FJP7_9HYPH</name>
<dbReference type="GeneID" id="61055583"/>
<dbReference type="EMBL" id="NWQG01000030">
    <property type="protein sequence ID" value="PDQ21963.1"/>
    <property type="molecule type" value="Genomic_DNA"/>
</dbReference>
<comment type="subcellular location">
    <subcellularLocation>
        <location evidence="1">Membrane</location>
    </subcellularLocation>
</comment>
<dbReference type="AlphaFoldDB" id="A0A2A6FJP7"/>
<proteinExistence type="predicted"/>
<feature type="transmembrane region" description="Helical" evidence="5">
    <location>
        <begin position="20"/>
        <end position="42"/>
    </location>
</feature>
<protein>
    <submittedName>
        <fullName evidence="6">Type IV secretion system protein VirB3</fullName>
    </submittedName>
</protein>
<comment type="caution">
    <text evidence="6">The sequence shown here is derived from an EMBL/GenBank/DDBJ whole genome shotgun (WGS) entry which is preliminary data.</text>
</comment>
<reference evidence="6 7" key="1">
    <citation type="submission" date="2017-09" db="EMBL/GenBank/DDBJ databases">
        <title>Mesorhizobum sanjuanii sp. nov. isolated from nodules of Lotus tenuis in saline-alkaline lowlands of Flooding Pampa.</title>
        <authorList>
            <person name="Sannazzaro A.I."/>
            <person name="Torres Tejerizo G.A."/>
            <person name="Fontana F."/>
            <person name="Cumpa Velazquez L.M."/>
            <person name="Hansen L."/>
            <person name="Pistorio M."/>
            <person name="Estrella M.J."/>
        </authorList>
    </citation>
    <scope>NUCLEOTIDE SEQUENCE [LARGE SCALE GENOMIC DNA]</scope>
    <source>
        <strain evidence="6 7">BSA136</strain>
    </source>
</reference>
<accession>A0A2A6FJP7</accession>
<dbReference type="RefSeq" id="WP_019856520.1">
    <property type="nucleotide sequence ID" value="NZ_NWQG01000030.1"/>
</dbReference>
<evidence type="ECO:0000256" key="4">
    <source>
        <dbReference type="ARBA" id="ARBA00023136"/>
    </source>
</evidence>
<keyword evidence="2 5" id="KW-0812">Transmembrane</keyword>
<organism evidence="6 7">
    <name type="scientific">Mesorhizobium sanjuanii</name>
    <dbReference type="NCBI Taxonomy" id="2037900"/>
    <lineage>
        <taxon>Bacteria</taxon>
        <taxon>Pseudomonadati</taxon>
        <taxon>Pseudomonadota</taxon>
        <taxon>Alphaproteobacteria</taxon>
        <taxon>Hyphomicrobiales</taxon>
        <taxon>Phyllobacteriaceae</taxon>
        <taxon>Mesorhizobium</taxon>
    </lineage>
</organism>
<sequence>MSDRLEVSTLYVAATRPALFLGVPLTLAGLLMMLAGLVIIVLQNPLYEIVLVPLWFGARLVVERDYNAASVALLYLQTAGRSVDGPVWGGASVSANPIRVPKRGRGMV</sequence>
<evidence type="ECO:0000256" key="1">
    <source>
        <dbReference type="ARBA" id="ARBA00004370"/>
    </source>
</evidence>
<dbReference type="InterPro" id="IPR007792">
    <property type="entry name" value="T4SS_VirB3/TrbD/AvhB"/>
</dbReference>
<keyword evidence="4 5" id="KW-0472">Membrane</keyword>
<evidence type="ECO:0000256" key="5">
    <source>
        <dbReference type="SAM" id="Phobius"/>
    </source>
</evidence>
<dbReference type="NCBIfam" id="NF010428">
    <property type="entry name" value="PRK13854.1"/>
    <property type="match status" value="1"/>
</dbReference>
<keyword evidence="3 5" id="KW-1133">Transmembrane helix</keyword>
<evidence type="ECO:0000313" key="6">
    <source>
        <dbReference type="EMBL" id="PDQ21963.1"/>
    </source>
</evidence>
<dbReference type="Pfam" id="PF05101">
    <property type="entry name" value="VirB3"/>
    <property type="match status" value="1"/>
</dbReference>
<gene>
    <name evidence="6" type="ORF">CN311_05930</name>
</gene>